<reference evidence="14" key="1">
    <citation type="journal article" date="2019" name="Int. J. Syst. Evol. Microbiol.">
        <title>The Global Catalogue of Microorganisms (GCM) 10K type strain sequencing project: providing services to taxonomists for standard genome sequencing and annotation.</title>
        <authorList>
            <consortium name="The Broad Institute Genomics Platform"/>
            <consortium name="The Broad Institute Genome Sequencing Center for Infectious Disease"/>
            <person name="Wu L."/>
            <person name="Ma J."/>
        </authorList>
    </citation>
    <scope>NUCLEOTIDE SEQUENCE [LARGE SCALE GENOMIC DNA]</scope>
    <source>
        <strain evidence="14">CCM 7480</strain>
    </source>
</reference>
<keyword evidence="10 11" id="KW-0472">Membrane</keyword>
<dbReference type="RefSeq" id="WP_379733718.1">
    <property type="nucleotide sequence ID" value="NZ_JBHRVV010000001.1"/>
</dbReference>
<keyword evidence="14" id="KW-1185">Reference proteome</keyword>
<dbReference type="Proteomes" id="UP001595665">
    <property type="component" value="Unassembled WGS sequence"/>
</dbReference>
<organism evidence="13 14">
    <name type="scientific">Massilia haematophila</name>
    <dbReference type="NCBI Taxonomy" id="457923"/>
    <lineage>
        <taxon>Bacteria</taxon>
        <taxon>Pseudomonadati</taxon>
        <taxon>Pseudomonadota</taxon>
        <taxon>Betaproteobacteria</taxon>
        <taxon>Burkholderiales</taxon>
        <taxon>Oxalobacteraceae</taxon>
        <taxon>Telluria group</taxon>
        <taxon>Massilia</taxon>
    </lineage>
</organism>
<feature type="transmembrane region" description="Helical" evidence="11">
    <location>
        <begin position="6"/>
        <end position="28"/>
    </location>
</feature>
<keyword evidence="6 11" id="KW-0812">Transmembrane</keyword>
<feature type="transmembrane region" description="Helical" evidence="11">
    <location>
        <begin position="211"/>
        <end position="232"/>
    </location>
</feature>
<dbReference type="InterPro" id="IPR037185">
    <property type="entry name" value="EmrE-like"/>
</dbReference>
<dbReference type="SUPFAM" id="SSF103481">
    <property type="entry name" value="Multidrug resistance efflux transporter EmrE"/>
    <property type="match status" value="2"/>
</dbReference>
<name>A0ABV7PE32_9BURK</name>
<evidence type="ECO:0000256" key="10">
    <source>
        <dbReference type="ARBA" id="ARBA00023136"/>
    </source>
</evidence>
<evidence type="ECO:0000256" key="1">
    <source>
        <dbReference type="ARBA" id="ARBA00004651"/>
    </source>
</evidence>
<gene>
    <name evidence="13" type="ORF">ACFOPH_04155</name>
</gene>
<evidence type="ECO:0000256" key="4">
    <source>
        <dbReference type="ARBA" id="ARBA00022519"/>
    </source>
</evidence>
<dbReference type="PANTHER" id="PTHR30561">
    <property type="entry name" value="SMR FAMILY PROTON-DEPENDENT DRUG EFFLUX TRANSPORTER SUGE"/>
    <property type="match status" value="1"/>
</dbReference>
<proteinExistence type="predicted"/>
<accession>A0ABV7PE32</accession>
<comment type="subcellular location">
    <subcellularLocation>
        <location evidence="1">Cell membrane</location>
        <topology evidence="1">Multi-pass membrane protein</topology>
    </subcellularLocation>
</comment>
<feature type="transmembrane region" description="Helical" evidence="11">
    <location>
        <begin position="120"/>
        <end position="138"/>
    </location>
</feature>
<keyword evidence="2" id="KW-1003">Cell membrane</keyword>
<keyword evidence="7" id="KW-0448">Lipopolysaccharide biosynthesis</keyword>
<evidence type="ECO:0000256" key="6">
    <source>
        <dbReference type="ARBA" id="ARBA00022692"/>
    </source>
</evidence>
<evidence type="ECO:0000256" key="7">
    <source>
        <dbReference type="ARBA" id="ARBA00022985"/>
    </source>
</evidence>
<keyword evidence="5" id="KW-0441">Lipid A biosynthesis</keyword>
<evidence type="ECO:0000256" key="2">
    <source>
        <dbReference type="ARBA" id="ARBA00022475"/>
    </source>
</evidence>
<evidence type="ECO:0000256" key="3">
    <source>
        <dbReference type="ARBA" id="ARBA00022516"/>
    </source>
</evidence>
<evidence type="ECO:0000313" key="14">
    <source>
        <dbReference type="Proteomes" id="UP001595665"/>
    </source>
</evidence>
<dbReference type="InterPro" id="IPR000390">
    <property type="entry name" value="Small_drug/metabolite_transptr"/>
</dbReference>
<feature type="transmembrane region" description="Helical" evidence="11">
    <location>
        <begin position="238"/>
        <end position="260"/>
    </location>
</feature>
<keyword evidence="4" id="KW-0997">Cell inner membrane</keyword>
<dbReference type="Gene3D" id="1.10.3730.20">
    <property type="match status" value="2"/>
</dbReference>
<evidence type="ECO:0000313" key="13">
    <source>
        <dbReference type="EMBL" id="MFC3457436.1"/>
    </source>
</evidence>
<feature type="transmembrane region" description="Helical" evidence="11">
    <location>
        <begin position="63"/>
        <end position="82"/>
    </location>
</feature>
<dbReference type="EMBL" id="JBHRVV010000001">
    <property type="protein sequence ID" value="MFC3457436.1"/>
    <property type="molecule type" value="Genomic_DNA"/>
</dbReference>
<protein>
    <submittedName>
        <fullName evidence="13">EamA family transporter</fullName>
    </submittedName>
</protein>
<dbReference type="PANTHER" id="PTHR30561:SF9">
    <property type="entry name" value="4-AMINO-4-DEOXY-L-ARABINOSE-PHOSPHOUNDECAPRENOL FLIPPASE SUBUNIT ARNF-RELATED"/>
    <property type="match status" value="1"/>
</dbReference>
<evidence type="ECO:0000256" key="8">
    <source>
        <dbReference type="ARBA" id="ARBA00022989"/>
    </source>
</evidence>
<evidence type="ECO:0000259" key="12">
    <source>
        <dbReference type="Pfam" id="PF00892"/>
    </source>
</evidence>
<evidence type="ECO:0000256" key="9">
    <source>
        <dbReference type="ARBA" id="ARBA00023098"/>
    </source>
</evidence>
<comment type="caution">
    <text evidence="13">The sequence shown here is derived from an EMBL/GenBank/DDBJ whole genome shotgun (WGS) entry which is preliminary data.</text>
</comment>
<feature type="transmembrane region" description="Helical" evidence="11">
    <location>
        <begin position="150"/>
        <end position="167"/>
    </location>
</feature>
<feature type="transmembrane region" description="Helical" evidence="11">
    <location>
        <begin position="35"/>
        <end position="57"/>
    </location>
</feature>
<evidence type="ECO:0000256" key="11">
    <source>
        <dbReference type="SAM" id="Phobius"/>
    </source>
</evidence>
<evidence type="ECO:0000256" key="5">
    <source>
        <dbReference type="ARBA" id="ARBA00022556"/>
    </source>
</evidence>
<keyword evidence="3" id="KW-0444">Lipid biosynthesis</keyword>
<feature type="domain" description="EamA" evidence="12">
    <location>
        <begin position="13"/>
        <end position="137"/>
    </location>
</feature>
<dbReference type="Pfam" id="PF00892">
    <property type="entry name" value="EamA"/>
    <property type="match status" value="2"/>
</dbReference>
<sequence>MTPAAGISGPVMAAVLCAALMHAGWNALVKAKGDAFLSTVLVTASAGLLCLLALPFLPQPAPASWPFVAASSITQVLYYALLMETYREGDISHAYPLMRGCAPLIVAVLGLLFMGERLAGGQWLAVGLICGGVLAMFASARGIGTAARRTTLLALCTACVIATYTLIDGAGVRRSGAPAAYTMWIFVFTALGVAALGLRRRRELLPFARRHPALLLGGGAMSVGSYGVALWAMTQAPVAAVAALRETSILFATVIAFLFLRERIGPGRLAAAALIACGAVAMRLN</sequence>
<keyword evidence="9" id="KW-0443">Lipid metabolism</keyword>
<feature type="transmembrane region" description="Helical" evidence="11">
    <location>
        <begin position="94"/>
        <end position="114"/>
    </location>
</feature>
<feature type="domain" description="EamA" evidence="12">
    <location>
        <begin position="152"/>
        <end position="282"/>
    </location>
</feature>
<dbReference type="InterPro" id="IPR000620">
    <property type="entry name" value="EamA_dom"/>
</dbReference>
<feature type="transmembrane region" description="Helical" evidence="11">
    <location>
        <begin position="179"/>
        <end position="199"/>
    </location>
</feature>
<keyword evidence="8 11" id="KW-1133">Transmembrane helix</keyword>